<dbReference type="EMBL" id="JBHUPG010000008">
    <property type="protein sequence ID" value="MFD2911335.1"/>
    <property type="molecule type" value="Genomic_DNA"/>
</dbReference>
<sequence>MELEGLSEFQRDLLDVAQKKLPKESFKIMRKIGSKARTQVARVARSEVKKKTGNYHKGFKRGKAFKDEDGQIVVRVINSQPHAHLIEHGHRIVDEDGDEHGFVPGKKVMEKGIQKFDSSGQFDKMLEAWLDDMLDSGKL</sequence>
<dbReference type="Pfam" id="PF04883">
    <property type="entry name" value="HK97-gp10_like"/>
    <property type="match status" value="1"/>
</dbReference>
<reference evidence="2" key="1">
    <citation type="journal article" date="2019" name="Int. J. Syst. Evol. Microbiol.">
        <title>The Global Catalogue of Microorganisms (GCM) 10K type strain sequencing project: providing services to taxonomists for standard genome sequencing and annotation.</title>
        <authorList>
            <consortium name="The Broad Institute Genomics Platform"/>
            <consortium name="The Broad Institute Genome Sequencing Center for Infectious Disease"/>
            <person name="Wu L."/>
            <person name="Ma J."/>
        </authorList>
    </citation>
    <scope>NUCLEOTIDE SEQUENCE [LARGE SCALE GENOMIC DNA]</scope>
    <source>
        <strain evidence="2">KCTC 13528</strain>
    </source>
</reference>
<keyword evidence="2" id="KW-1185">Reference proteome</keyword>
<proteinExistence type="predicted"/>
<accession>A0ABW5ZFN0</accession>
<dbReference type="InterPro" id="IPR010064">
    <property type="entry name" value="HK97-gp10_tail"/>
</dbReference>
<organism evidence="1 2">
    <name type="scientific">Jeotgalibacillus terrae</name>
    <dbReference type="NCBI Taxonomy" id="587735"/>
    <lineage>
        <taxon>Bacteria</taxon>
        <taxon>Bacillati</taxon>
        <taxon>Bacillota</taxon>
        <taxon>Bacilli</taxon>
        <taxon>Bacillales</taxon>
        <taxon>Caryophanaceae</taxon>
        <taxon>Jeotgalibacillus</taxon>
    </lineage>
</organism>
<dbReference type="RefSeq" id="WP_204727902.1">
    <property type="nucleotide sequence ID" value="NZ_JAFBDK010000001.1"/>
</dbReference>
<protein>
    <submittedName>
        <fullName evidence="1">HK97 gp10 family phage protein</fullName>
    </submittedName>
</protein>
<evidence type="ECO:0000313" key="1">
    <source>
        <dbReference type="EMBL" id="MFD2911335.1"/>
    </source>
</evidence>
<comment type="caution">
    <text evidence="1">The sequence shown here is derived from an EMBL/GenBank/DDBJ whole genome shotgun (WGS) entry which is preliminary data.</text>
</comment>
<dbReference type="Proteomes" id="UP001597561">
    <property type="component" value="Unassembled WGS sequence"/>
</dbReference>
<gene>
    <name evidence="1" type="ORF">ACFS5P_05565</name>
</gene>
<evidence type="ECO:0000313" key="2">
    <source>
        <dbReference type="Proteomes" id="UP001597561"/>
    </source>
</evidence>
<name>A0ABW5ZFN0_9BACL</name>